<dbReference type="Proteomes" id="UP000095751">
    <property type="component" value="Unassembled WGS sequence"/>
</dbReference>
<dbReference type="InterPro" id="IPR015590">
    <property type="entry name" value="Aldehyde_DH_dom"/>
</dbReference>
<dbReference type="Gene3D" id="3.40.309.10">
    <property type="entry name" value="Aldehyde Dehydrogenase, Chain A, domain 2"/>
    <property type="match status" value="1"/>
</dbReference>
<name>A0A1E7FDU0_9STRA</name>
<dbReference type="CDD" id="cd07091">
    <property type="entry name" value="ALDH_F1-2_Ald2-like"/>
    <property type="match status" value="1"/>
</dbReference>
<protein>
    <submittedName>
        <fullName evidence="6">4-trimethylaminobutyraldehyde dehydrogenase</fullName>
    </submittedName>
</protein>
<evidence type="ECO:0000256" key="4">
    <source>
        <dbReference type="RuleBase" id="RU003345"/>
    </source>
</evidence>
<evidence type="ECO:0000256" key="1">
    <source>
        <dbReference type="ARBA" id="ARBA00009986"/>
    </source>
</evidence>
<evidence type="ECO:0000313" key="6">
    <source>
        <dbReference type="EMBL" id="OEU16319.1"/>
    </source>
</evidence>
<dbReference type="PROSITE" id="PS00687">
    <property type="entry name" value="ALDEHYDE_DEHYDR_GLU"/>
    <property type="match status" value="1"/>
</dbReference>
<organism evidence="6 7">
    <name type="scientific">Fragilariopsis cylindrus CCMP1102</name>
    <dbReference type="NCBI Taxonomy" id="635003"/>
    <lineage>
        <taxon>Eukaryota</taxon>
        <taxon>Sar</taxon>
        <taxon>Stramenopiles</taxon>
        <taxon>Ochrophyta</taxon>
        <taxon>Bacillariophyta</taxon>
        <taxon>Bacillariophyceae</taxon>
        <taxon>Bacillariophycidae</taxon>
        <taxon>Bacillariales</taxon>
        <taxon>Bacillariaceae</taxon>
        <taxon>Fragilariopsis</taxon>
    </lineage>
</organism>
<dbReference type="AlphaFoldDB" id="A0A1E7FDU0"/>
<evidence type="ECO:0000256" key="3">
    <source>
        <dbReference type="PROSITE-ProRule" id="PRU10007"/>
    </source>
</evidence>
<proteinExistence type="inferred from homology"/>
<dbReference type="InterPro" id="IPR016162">
    <property type="entry name" value="Ald_DH_N"/>
</dbReference>
<dbReference type="Pfam" id="PF00171">
    <property type="entry name" value="Aldedh"/>
    <property type="match status" value="1"/>
</dbReference>
<gene>
    <name evidence="6" type="primary">TMABA-DH</name>
    <name evidence="6" type="ORF">FRACYDRAFT_208181</name>
</gene>
<accession>A0A1E7FDU0</accession>
<dbReference type="PROSITE" id="PS00070">
    <property type="entry name" value="ALDEHYDE_DEHYDR_CYS"/>
    <property type="match status" value="1"/>
</dbReference>
<keyword evidence="7" id="KW-1185">Reference proteome</keyword>
<dbReference type="FunFam" id="3.40.605.10:FF:000050">
    <property type="entry name" value="Aldehyde dehydrogenase, mitochondrial"/>
    <property type="match status" value="1"/>
</dbReference>
<dbReference type="InParanoid" id="A0A1E7FDU0"/>
<evidence type="ECO:0000256" key="2">
    <source>
        <dbReference type="ARBA" id="ARBA00023002"/>
    </source>
</evidence>
<dbReference type="PANTHER" id="PTHR11699">
    <property type="entry name" value="ALDEHYDE DEHYDROGENASE-RELATED"/>
    <property type="match status" value="1"/>
</dbReference>
<dbReference type="InterPro" id="IPR016160">
    <property type="entry name" value="Ald_DH_CS_CYS"/>
</dbReference>
<dbReference type="InterPro" id="IPR016161">
    <property type="entry name" value="Ald_DH/histidinol_DH"/>
</dbReference>
<sequence length="494" mass="53349">MVQPLAKFGDLETRLFINNEFVNSISGRTFPTINPATEETICEVQEADAADVDLSVKAAIDAFKLGSPWRSMAASERGKLLWKLADLIERDAKYLEELEALDNGKPLGRDGQYGTAVDVGLTIAIYRYASGWCDKIAGDTIPVDGNTLCYTRKEPIGVCGAIIPWNFPLLMQSWKLAPALAAGCTMVLKSSEKTPLTALHTSKLIAEAGFPPGVVNTLSGFGPTAGEALVKHPGVHKLAFTGSSLTGTKIVQMAKLKRVTLELGGKSPVIVCDDANLDVAVGACHVGLFLNQGQCCCAGSRIYVQDTIYDKFVEKAVEKAKQMKIGAYNQPEVEHGPQVDELQFDRVMGYIQKGKDEGATVSLGGARYGTKGYFIQPTIFTDVNDEMTVAKEEIFGPVMSIMKFSTDEEVVERANGSCFGLGAGIMSENIGRAIGLAHQIRAGSVWINTYDDFSVQAPFGGYKDSGHGREKGKEMLDNYLQTKCVFVPLQGPKC</sequence>
<evidence type="ECO:0000313" key="7">
    <source>
        <dbReference type="Proteomes" id="UP000095751"/>
    </source>
</evidence>
<feature type="domain" description="Aldehyde dehydrogenase" evidence="5">
    <location>
        <begin position="22"/>
        <end position="485"/>
    </location>
</feature>
<dbReference type="GO" id="GO:0016620">
    <property type="term" value="F:oxidoreductase activity, acting on the aldehyde or oxo group of donors, NAD or NADP as acceptor"/>
    <property type="evidence" value="ECO:0007669"/>
    <property type="project" value="InterPro"/>
</dbReference>
<dbReference type="InterPro" id="IPR016163">
    <property type="entry name" value="Ald_DH_C"/>
</dbReference>
<feature type="active site" evidence="3">
    <location>
        <position position="262"/>
    </location>
</feature>
<dbReference type="InterPro" id="IPR029510">
    <property type="entry name" value="Ald_DH_CS_GLU"/>
</dbReference>
<dbReference type="Gene3D" id="3.40.605.10">
    <property type="entry name" value="Aldehyde Dehydrogenase, Chain A, domain 1"/>
    <property type="match status" value="1"/>
</dbReference>
<dbReference type="KEGG" id="fcy:FRACYDRAFT_208181"/>
<dbReference type="FunFam" id="3.40.309.10:FF:000001">
    <property type="entry name" value="Mitochondrial aldehyde dehydrogenase 2"/>
    <property type="match status" value="1"/>
</dbReference>
<dbReference type="OrthoDB" id="310895at2759"/>
<reference evidence="6 7" key="1">
    <citation type="submission" date="2016-09" db="EMBL/GenBank/DDBJ databases">
        <title>Extensive genetic diversity and differential bi-allelic expression allows diatom success in the polar Southern Ocean.</title>
        <authorList>
            <consortium name="DOE Joint Genome Institute"/>
            <person name="Mock T."/>
            <person name="Otillar R.P."/>
            <person name="Strauss J."/>
            <person name="Dupont C."/>
            <person name="Frickenhaus S."/>
            <person name="Maumus F."/>
            <person name="Mcmullan M."/>
            <person name="Sanges R."/>
            <person name="Schmutz J."/>
            <person name="Toseland A."/>
            <person name="Valas R."/>
            <person name="Veluchamy A."/>
            <person name="Ward B.J."/>
            <person name="Allen A."/>
            <person name="Barry K."/>
            <person name="Falciatore A."/>
            <person name="Ferrante M."/>
            <person name="Fortunato A.E."/>
            <person name="Gloeckner G."/>
            <person name="Gruber A."/>
            <person name="Hipkin R."/>
            <person name="Janech M."/>
            <person name="Kroth P."/>
            <person name="Leese F."/>
            <person name="Lindquist E."/>
            <person name="Lyon B.R."/>
            <person name="Martin J."/>
            <person name="Mayer C."/>
            <person name="Parker M."/>
            <person name="Quesneville H."/>
            <person name="Raymond J."/>
            <person name="Uhlig C."/>
            <person name="Valentin K.U."/>
            <person name="Worden A.Z."/>
            <person name="Armbrust E.V."/>
            <person name="Bowler C."/>
            <person name="Green B."/>
            <person name="Moulton V."/>
            <person name="Van Oosterhout C."/>
            <person name="Grigoriev I."/>
        </authorList>
    </citation>
    <scope>NUCLEOTIDE SEQUENCE [LARGE SCALE GENOMIC DNA]</scope>
    <source>
        <strain evidence="6 7">CCMP1102</strain>
    </source>
</reference>
<dbReference type="FunFam" id="3.40.605.10:FF:000026">
    <property type="entry name" value="Aldehyde dehydrogenase, putative"/>
    <property type="match status" value="1"/>
</dbReference>
<dbReference type="SUPFAM" id="SSF53720">
    <property type="entry name" value="ALDH-like"/>
    <property type="match status" value="1"/>
</dbReference>
<evidence type="ECO:0000259" key="5">
    <source>
        <dbReference type="Pfam" id="PF00171"/>
    </source>
</evidence>
<dbReference type="EMBL" id="KV784358">
    <property type="protein sequence ID" value="OEU16319.1"/>
    <property type="molecule type" value="Genomic_DNA"/>
</dbReference>
<keyword evidence="2 4" id="KW-0560">Oxidoreductase</keyword>
<comment type="similarity">
    <text evidence="1 4">Belongs to the aldehyde dehydrogenase family.</text>
</comment>